<keyword evidence="8" id="KW-0732">Signal</keyword>
<evidence type="ECO:0000256" key="6">
    <source>
        <dbReference type="ARBA" id="ARBA00023237"/>
    </source>
</evidence>
<keyword evidence="11" id="KW-1185">Reference proteome</keyword>
<comment type="subcellular location">
    <subcellularLocation>
        <location evidence="1 7">Cell outer membrane</location>
        <topology evidence="1 7">Multi-pass membrane protein</topology>
    </subcellularLocation>
</comment>
<dbReference type="Pfam" id="PF07715">
    <property type="entry name" value="Plug"/>
    <property type="match status" value="1"/>
</dbReference>
<protein>
    <submittedName>
        <fullName evidence="10">TonB-dependent receptor</fullName>
    </submittedName>
</protein>
<evidence type="ECO:0000313" key="10">
    <source>
        <dbReference type="EMBL" id="UWN66539.1"/>
    </source>
</evidence>
<evidence type="ECO:0000256" key="5">
    <source>
        <dbReference type="ARBA" id="ARBA00023136"/>
    </source>
</evidence>
<dbReference type="Gene3D" id="2.170.130.10">
    <property type="entry name" value="TonB-dependent receptor, plug domain"/>
    <property type="match status" value="1"/>
</dbReference>
<evidence type="ECO:0000256" key="1">
    <source>
        <dbReference type="ARBA" id="ARBA00004571"/>
    </source>
</evidence>
<name>A0ABY5VBG3_9BACT</name>
<keyword evidence="10" id="KW-0675">Receptor</keyword>
<reference evidence="10" key="1">
    <citation type="journal article" date="2022" name="Cell">
        <title>Design, construction, and in vivo augmentation of a complex gut microbiome.</title>
        <authorList>
            <person name="Cheng A.G."/>
            <person name="Ho P.Y."/>
            <person name="Aranda-Diaz A."/>
            <person name="Jain S."/>
            <person name="Yu F.B."/>
            <person name="Meng X."/>
            <person name="Wang M."/>
            <person name="Iakiviak M."/>
            <person name="Nagashima K."/>
            <person name="Zhao A."/>
            <person name="Murugkar P."/>
            <person name="Patil A."/>
            <person name="Atabakhsh K."/>
            <person name="Weakley A."/>
            <person name="Yan J."/>
            <person name="Brumbaugh A.R."/>
            <person name="Higginbottom S."/>
            <person name="Dimas A."/>
            <person name="Shiver A.L."/>
            <person name="Deutschbauer A."/>
            <person name="Neff N."/>
            <person name="Sonnenburg J.L."/>
            <person name="Huang K.C."/>
            <person name="Fischbach M.A."/>
        </authorList>
    </citation>
    <scope>NUCLEOTIDE SEQUENCE</scope>
    <source>
        <strain evidence="10">JC50</strain>
    </source>
</reference>
<keyword evidence="2 7" id="KW-0813">Transport</keyword>
<dbReference type="InterPro" id="IPR036942">
    <property type="entry name" value="Beta-barrel_TonB_sf"/>
</dbReference>
<dbReference type="InterPro" id="IPR023996">
    <property type="entry name" value="TonB-dep_OMP_SusC/RagA"/>
</dbReference>
<organism evidence="10 11">
    <name type="scientific">Alistipes senegalensis JC50</name>
    <dbReference type="NCBI Taxonomy" id="1033732"/>
    <lineage>
        <taxon>Bacteria</taxon>
        <taxon>Pseudomonadati</taxon>
        <taxon>Bacteroidota</taxon>
        <taxon>Bacteroidia</taxon>
        <taxon>Bacteroidales</taxon>
        <taxon>Rikenellaceae</taxon>
        <taxon>Alistipes</taxon>
    </lineage>
</organism>
<dbReference type="SUPFAM" id="SSF49464">
    <property type="entry name" value="Carboxypeptidase regulatory domain-like"/>
    <property type="match status" value="1"/>
</dbReference>
<dbReference type="RefSeq" id="WP_083871154.1">
    <property type="nucleotide sequence ID" value="NZ_CP102252.1"/>
</dbReference>
<dbReference type="InterPro" id="IPR012910">
    <property type="entry name" value="Plug_dom"/>
</dbReference>
<dbReference type="InterPro" id="IPR018247">
    <property type="entry name" value="EF_Hand_1_Ca_BS"/>
</dbReference>
<dbReference type="NCBIfam" id="TIGR04056">
    <property type="entry name" value="OMP_RagA_SusC"/>
    <property type="match status" value="1"/>
</dbReference>
<evidence type="ECO:0000259" key="9">
    <source>
        <dbReference type="Pfam" id="PF07715"/>
    </source>
</evidence>
<gene>
    <name evidence="10" type="ORF">NQ519_06820</name>
</gene>
<evidence type="ECO:0000256" key="8">
    <source>
        <dbReference type="SAM" id="SignalP"/>
    </source>
</evidence>
<dbReference type="SUPFAM" id="SSF56935">
    <property type="entry name" value="Porins"/>
    <property type="match status" value="1"/>
</dbReference>
<dbReference type="InterPro" id="IPR023997">
    <property type="entry name" value="TonB-dep_OMP_SusC/RagA_CS"/>
</dbReference>
<feature type="chain" id="PRO_5046368603" evidence="8">
    <location>
        <begin position="30"/>
        <end position="1016"/>
    </location>
</feature>
<sequence length="1016" mass="113555">MNKHKNNLRTTICGALTGLMLLAGGQVYAQRTAQGHVVDESGFPIAGAIVTAGSKTATTDNKGRFRIEDATSLRIEMPGYMPQILDRLSDKMTVTLKEDDLQRSLSTPAGIRSRFGMASAVSTIQGDELNDEFVSNAGRILSGKLPGLTVEQTSGEPGNDSPVFYIRGLGSWNTSKPLIYVDGFEAPMDRLSPTEIESISVLKDAGALAQFGIKGANGVIWITTKRGSIGKPKVKVSLNQGWQEAVSLPKFIDSYTYASLYNEAVSNDLGRWNPYYTEAQLNAYKNGNDGTIEHYDQLYPNVNWHDEVLRSFAPATNADVSFSGGSKTVRYFLALGYQNIDGLYKNTDKDRDVNSNLNFQKFNYRANIDARLGKIFDVAASVGGDISDRYTPNYSTETLWTNMVKYPANAFPARTPGGYGGTVIYPDNPIGSVLETGFRHFHYRNVQATVTIGEDLSFITKGLRLTETISLYNHQGQYYYKTKDYQRFAPYISDGALQYSTIGTQDTDFTISNTGNNRNAAQSRLNTEIALTYEREFGKHRVSGSFGYHGDKYTIEGTQVPTYTRGFSGHFNYSYDSRYFAEIGYAVNGMSPYSPKDNIGWFPSLSLAWVASNEKFLKENDWIDYLKVRGSVGLIGMADLETASNYFMYQQYYKSKDIGPCFGWEGTAAMNALYEYYIANPDASWEKLLRTNIGIDGRFFSERLNVSIDVFYDRRYDILTKANVPEYFGILSDTNINQGKTSNRGVEISLDWSDRIGEFSYYVNPIFSFARNKIINMNEAPTAYAYQRRTGHPIGTFNVLQADGLFQSWDEINAPGAPQSLYADVQPGDIRYMDLNKDGYIDDNDIAYQAGHYTAVPEITYGITLGAAYKGFDLKISGYGAAHRTIGVMNTRNNAFQNGTGNVTEWALERWAYYPEQGIDTRKSATYPRLSAGSNTHNWQNSTFWLRNGNFFRLSDITLGYTLPRHLLSRVGIDKIRLYFTGTNLCAADHLKAGDAEVQTGYPLMRTFKIGLNLNF</sequence>
<dbReference type="NCBIfam" id="TIGR04057">
    <property type="entry name" value="SusC_RagA_signa"/>
    <property type="match status" value="1"/>
</dbReference>
<dbReference type="InterPro" id="IPR008969">
    <property type="entry name" value="CarboxyPept-like_regulatory"/>
</dbReference>
<dbReference type="Proteomes" id="UP001058267">
    <property type="component" value="Chromosome"/>
</dbReference>
<dbReference type="PROSITE" id="PS00018">
    <property type="entry name" value="EF_HAND_1"/>
    <property type="match status" value="1"/>
</dbReference>
<evidence type="ECO:0000256" key="2">
    <source>
        <dbReference type="ARBA" id="ARBA00022448"/>
    </source>
</evidence>
<evidence type="ECO:0000256" key="4">
    <source>
        <dbReference type="ARBA" id="ARBA00022692"/>
    </source>
</evidence>
<dbReference type="InterPro" id="IPR039426">
    <property type="entry name" value="TonB-dep_rcpt-like"/>
</dbReference>
<proteinExistence type="inferred from homology"/>
<comment type="similarity">
    <text evidence="7">Belongs to the TonB-dependent receptor family.</text>
</comment>
<evidence type="ECO:0000313" key="11">
    <source>
        <dbReference type="Proteomes" id="UP001058267"/>
    </source>
</evidence>
<feature type="domain" description="TonB-dependent receptor plug" evidence="9">
    <location>
        <begin position="118"/>
        <end position="219"/>
    </location>
</feature>
<evidence type="ECO:0000256" key="7">
    <source>
        <dbReference type="PROSITE-ProRule" id="PRU01360"/>
    </source>
</evidence>
<dbReference type="PROSITE" id="PS52016">
    <property type="entry name" value="TONB_DEPENDENT_REC_3"/>
    <property type="match status" value="1"/>
</dbReference>
<keyword evidence="5 7" id="KW-0472">Membrane</keyword>
<keyword evidence="6 7" id="KW-0998">Cell outer membrane</keyword>
<keyword evidence="3 7" id="KW-1134">Transmembrane beta strand</keyword>
<dbReference type="EMBL" id="CP102252">
    <property type="protein sequence ID" value="UWN66539.1"/>
    <property type="molecule type" value="Genomic_DNA"/>
</dbReference>
<evidence type="ECO:0000256" key="3">
    <source>
        <dbReference type="ARBA" id="ARBA00022452"/>
    </source>
</evidence>
<dbReference type="InterPro" id="IPR037066">
    <property type="entry name" value="Plug_dom_sf"/>
</dbReference>
<accession>A0ABY5VBG3</accession>
<feature type="signal peptide" evidence="8">
    <location>
        <begin position="1"/>
        <end position="29"/>
    </location>
</feature>
<keyword evidence="4 7" id="KW-0812">Transmembrane</keyword>
<dbReference type="Gene3D" id="2.40.170.20">
    <property type="entry name" value="TonB-dependent receptor, beta-barrel domain"/>
    <property type="match status" value="1"/>
</dbReference>